<feature type="non-terminal residue" evidence="1">
    <location>
        <position position="111"/>
    </location>
</feature>
<proteinExistence type="predicted"/>
<comment type="caution">
    <text evidence="1">The sequence shown here is derived from an EMBL/GenBank/DDBJ whole genome shotgun (WGS) entry which is preliminary data.</text>
</comment>
<accession>A0ABN7WS34</accession>
<reference evidence="1 2" key="1">
    <citation type="submission" date="2021-06" db="EMBL/GenBank/DDBJ databases">
        <authorList>
            <person name="Kallberg Y."/>
            <person name="Tangrot J."/>
            <person name="Rosling A."/>
        </authorList>
    </citation>
    <scope>NUCLEOTIDE SEQUENCE [LARGE SCALE GENOMIC DNA]</scope>
    <source>
        <strain evidence="1 2">120-4 pot B 10/14</strain>
    </source>
</reference>
<evidence type="ECO:0000313" key="2">
    <source>
        <dbReference type="Proteomes" id="UP000789901"/>
    </source>
</evidence>
<keyword evidence="2" id="KW-1185">Reference proteome</keyword>
<name>A0ABN7WS34_GIGMA</name>
<sequence>MTPEQVENWIQFSDCVINNAKYFAHTRLLADKTLDFHAWMFGQIITVTNIQATVILTNFDPAVDAAQEIEILRDERILDAIESFDSDLDKEKNEDSEDDIFNKIILQFSSF</sequence>
<organism evidence="1 2">
    <name type="scientific">Gigaspora margarita</name>
    <dbReference type="NCBI Taxonomy" id="4874"/>
    <lineage>
        <taxon>Eukaryota</taxon>
        <taxon>Fungi</taxon>
        <taxon>Fungi incertae sedis</taxon>
        <taxon>Mucoromycota</taxon>
        <taxon>Glomeromycotina</taxon>
        <taxon>Glomeromycetes</taxon>
        <taxon>Diversisporales</taxon>
        <taxon>Gigasporaceae</taxon>
        <taxon>Gigaspora</taxon>
    </lineage>
</organism>
<dbReference type="EMBL" id="CAJVQB010060413">
    <property type="protein sequence ID" value="CAG8839431.1"/>
    <property type="molecule type" value="Genomic_DNA"/>
</dbReference>
<dbReference type="Proteomes" id="UP000789901">
    <property type="component" value="Unassembled WGS sequence"/>
</dbReference>
<protein>
    <submittedName>
        <fullName evidence="1">9316_t:CDS:1</fullName>
    </submittedName>
</protein>
<evidence type="ECO:0000313" key="1">
    <source>
        <dbReference type="EMBL" id="CAG8839431.1"/>
    </source>
</evidence>
<gene>
    <name evidence="1" type="ORF">GMARGA_LOCUS34449</name>
</gene>